<dbReference type="Pfam" id="PF20465">
    <property type="entry name" value="MmeI_hel"/>
    <property type="match status" value="1"/>
</dbReference>
<comment type="caution">
    <text evidence="5">The sequence shown here is derived from an EMBL/GenBank/DDBJ whole genome shotgun (WGS) entry which is preliminary data.</text>
</comment>
<dbReference type="Gene3D" id="3.40.50.150">
    <property type="entry name" value="Vaccinia Virus protein VP39"/>
    <property type="match status" value="1"/>
</dbReference>
<keyword evidence="3" id="KW-0949">S-adenosyl-L-methionine</keyword>
<keyword evidence="1" id="KW-0489">Methyltransferase</keyword>
<protein>
    <recommendedName>
        <fullName evidence="4">MmeI-like helicase spacer domain-containing protein</fullName>
    </recommendedName>
</protein>
<feature type="non-terminal residue" evidence="5">
    <location>
        <position position="1"/>
    </location>
</feature>
<dbReference type="InterPro" id="IPR046819">
    <property type="entry name" value="MmeI_hel"/>
</dbReference>
<organism evidence="5">
    <name type="scientific">marine sediment metagenome</name>
    <dbReference type="NCBI Taxonomy" id="412755"/>
    <lineage>
        <taxon>unclassified sequences</taxon>
        <taxon>metagenomes</taxon>
        <taxon>ecological metagenomes</taxon>
    </lineage>
</organism>
<keyword evidence="2" id="KW-0808">Transferase</keyword>
<evidence type="ECO:0000256" key="3">
    <source>
        <dbReference type="ARBA" id="ARBA00022691"/>
    </source>
</evidence>
<evidence type="ECO:0000259" key="4">
    <source>
        <dbReference type="Pfam" id="PF20465"/>
    </source>
</evidence>
<dbReference type="GO" id="GO:0008168">
    <property type="term" value="F:methyltransferase activity"/>
    <property type="evidence" value="ECO:0007669"/>
    <property type="project" value="UniProtKB-KW"/>
</dbReference>
<dbReference type="PANTHER" id="PTHR33841">
    <property type="entry name" value="DNA METHYLTRANSFERASE YEEA-RELATED"/>
    <property type="match status" value="1"/>
</dbReference>
<evidence type="ECO:0000256" key="1">
    <source>
        <dbReference type="ARBA" id="ARBA00022603"/>
    </source>
</evidence>
<feature type="domain" description="MmeI-like helicase spacer" evidence="4">
    <location>
        <begin position="65"/>
        <end position="141"/>
    </location>
</feature>
<dbReference type="PANTHER" id="PTHR33841:SF5">
    <property type="entry name" value="DNA METHYLASE (MODIFICATION METHYLASE) (METHYLTRANSFERASE)-RELATED"/>
    <property type="match status" value="1"/>
</dbReference>
<sequence length="262" mass="30624">ELLWLCLSVDCLLGSIPLKVKEESLLVEENVTKQLYKDYAAFRIDLWQNMVKNRPEVDQLLLFKKTQKLLDRFLFIFFAEDSGLLPPNSISRIVKRWNVLQDEDAYKPLYDIFNQYFGYINTGRKGKTPQDDIFAYNGGLFFSDEVLDNIVIDDDVLQPHVMKLTAYDFQSEIDVNILGHIFENSLSEIENVIAKLEGKEVDKNKTKRKKEGIFYTPKYITKYIIDNTLGKLCEEKKTELGIVDEEYAKGRRNRKKETIKKL</sequence>
<dbReference type="InterPro" id="IPR050953">
    <property type="entry name" value="N4_N6_ade-DNA_methylase"/>
</dbReference>
<dbReference type="InterPro" id="IPR029063">
    <property type="entry name" value="SAM-dependent_MTases_sf"/>
</dbReference>
<reference evidence="5" key="1">
    <citation type="journal article" date="2014" name="Front. Microbiol.">
        <title>High frequency of phylogenetically diverse reductive dehalogenase-homologous genes in deep subseafloor sedimentary metagenomes.</title>
        <authorList>
            <person name="Kawai M."/>
            <person name="Futagami T."/>
            <person name="Toyoda A."/>
            <person name="Takaki Y."/>
            <person name="Nishi S."/>
            <person name="Hori S."/>
            <person name="Arai W."/>
            <person name="Tsubouchi T."/>
            <person name="Morono Y."/>
            <person name="Uchiyama I."/>
            <person name="Ito T."/>
            <person name="Fujiyama A."/>
            <person name="Inagaki F."/>
            <person name="Takami H."/>
        </authorList>
    </citation>
    <scope>NUCLEOTIDE SEQUENCE</scope>
    <source>
        <strain evidence="5">Expedition CK06-06</strain>
    </source>
</reference>
<proteinExistence type="predicted"/>
<gene>
    <name evidence="5" type="ORF">S03H2_50443</name>
</gene>
<dbReference type="EMBL" id="BARU01031938">
    <property type="protein sequence ID" value="GAH65319.1"/>
    <property type="molecule type" value="Genomic_DNA"/>
</dbReference>
<accession>X1IGR6</accession>
<dbReference type="SUPFAM" id="SSF53335">
    <property type="entry name" value="S-adenosyl-L-methionine-dependent methyltransferases"/>
    <property type="match status" value="1"/>
</dbReference>
<name>X1IGR6_9ZZZZ</name>
<feature type="non-terminal residue" evidence="5">
    <location>
        <position position="262"/>
    </location>
</feature>
<evidence type="ECO:0000256" key="2">
    <source>
        <dbReference type="ARBA" id="ARBA00022679"/>
    </source>
</evidence>
<dbReference type="GO" id="GO:0032259">
    <property type="term" value="P:methylation"/>
    <property type="evidence" value="ECO:0007669"/>
    <property type="project" value="UniProtKB-KW"/>
</dbReference>
<dbReference type="AlphaFoldDB" id="X1IGR6"/>
<evidence type="ECO:0000313" key="5">
    <source>
        <dbReference type="EMBL" id="GAH65319.1"/>
    </source>
</evidence>